<dbReference type="GO" id="GO:0004176">
    <property type="term" value="F:ATP-dependent peptidase activity"/>
    <property type="evidence" value="ECO:0007669"/>
    <property type="project" value="UniProtKB-UniRule"/>
</dbReference>
<dbReference type="InterPro" id="IPR003593">
    <property type="entry name" value="AAA+_ATPase"/>
</dbReference>
<name>A0A1H5Y586_9SPHI</name>
<feature type="active site" evidence="9 11">
    <location>
        <position position="793"/>
    </location>
</feature>
<evidence type="ECO:0000256" key="12">
    <source>
        <dbReference type="PIRSR" id="PIRSR001174-2"/>
    </source>
</evidence>
<comment type="induction">
    <text evidence="9">By heat shock.</text>
</comment>
<comment type="subunit">
    <text evidence="9 10">Homohexamer. Organized in a ring with a central cavity.</text>
</comment>
<dbReference type="InterPro" id="IPR003111">
    <property type="entry name" value="Lon_prtase_N"/>
</dbReference>
<dbReference type="PIRSF" id="PIRSF001174">
    <property type="entry name" value="Lon_proteas"/>
    <property type="match status" value="1"/>
</dbReference>
<comment type="catalytic activity">
    <reaction evidence="9 10 13">
        <text>Hydrolysis of proteins in presence of ATP.</text>
        <dbReference type="EC" id="3.4.21.53"/>
    </reaction>
</comment>
<comment type="subcellular location">
    <subcellularLocation>
        <location evidence="1 9 10">Cytoplasm</location>
    </subcellularLocation>
</comment>
<reference evidence="18" key="1">
    <citation type="submission" date="2016-10" db="EMBL/GenBank/DDBJ databases">
        <authorList>
            <person name="Varghese N."/>
            <person name="Submissions S."/>
        </authorList>
    </citation>
    <scope>NUCLEOTIDE SEQUENCE [LARGE SCALE GENOMIC DNA]</scope>
    <source>
        <strain evidence="18">DSM 22361</strain>
    </source>
</reference>
<dbReference type="GO" id="GO:0034605">
    <property type="term" value="P:cellular response to heat"/>
    <property type="evidence" value="ECO:0007669"/>
    <property type="project" value="UniProtKB-UniRule"/>
</dbReference>
<dbReference type="GO" id="GO:0016887">
    <property type="term" value="F:ATP hydrolysis activity"/>
    <property type="evidence" value="ECO:0007669"/>
    <property type="project" value="UniProtKB-UniRule"/>
</dbReference>
<keyword evidence="3 9" id="KW-0645">Protease</keyword>
<dbReference type="EC" id="3.4.21.53" evidence="9 10"/>
<evidence type="ECO:0000256" key="2">
    <source>
        <dbReference type="ARBA" id="ARBA00022490"/>
    </source>
</evidence>
<evidence type="ECO:0000256" key="7">
    <source>
        <dbReference type="ARBA" id="ARBA00022840"/>
    </source>
</evidence>
<dbReference type="SUPFAM" id="SSF88697">
    <property type="entry name" value="PUA domain-like"/>
    <property type="match status" value="1"/>
</dbReference>
<feature type="binding site" evidence="9 12">
    <location>
        <begin position="427"/>
        <end position="434"/>
    </location>
    <ligand>
        <name>ATP</name>
        <dbReference type="ChEBI" id="CHEBI:30616"/>
    </ligand>
</feature>
<dbReference type="InterPro" id="IPR008269">
    <property type="entry name" value="Lon_proteolytic"/>
</dbReference>
<dbReference type="Gene3D" id="2.30.130.40">
    <property type="entry name" value="LON domain-like"/>
    <property type="match status" value="1"/>
</dbReference>
<sequence length="857" mass="96345">MYQKKLLALPLHIISNINIKDNKPTTLTTCRSRHEIKHMSKFDSFNFNQTLPIINEETEFFPLLSQQDEDEMQNAEVPEQLPILPLRNTVLFPGVVIPITVGRDKSIKLVKDAYKGDKTIAVVSQKDMNVEDPTFEQINKVGTVAHIIKILQMPDGNTTVIIQGKQRIRLMELVQSEPYLIAQVERFPEEKPKTSSKEFKALISSVKELALQIIQLSPNLPSEAGIAIKNIESPTFLVNFISSNLSLELEQKQDLLEIKDFVKRAKLLLEHLTTEIQMLELKNQIQNKVRVDLDKQQRDYFLSQQLKTIQEELGGSTPDLELEELKKRGKAKKWPEDVGKHFQKELEKLARINPAAADYSVQLNYLELLLDLPWGEFSKDNFDLNRAEKILNKDHYGLDKVKQRIVEYLAVLKLKNDMKAPILCLVGPPGVGKTSLGKSVAKALGRKYTRMALGGIRDEAEIRGHRKTYIGAMPGRIIQSLKKAGTSNPVFVLDEIDKLGSDFKGDPSSALLEVLDPEQNTHFYDHYVEMEYDLSKVMFIATANSLSGIQPALLDRMEIIEVNGYTIEEKIEIAKKHLLPKQREMHGIQAKDIALKPKMIEKIIEEYTRESGVRGLEKKIGSVVRGIATRIVMEKDYSPNLSAEEIEDILGAPIFDKDLYENNDIAGVVTGLAWTSVGGDILFIESSLSPGKGKLSLTGNLGDVMKESAAIAMAYLRSHSDEFGIDYKVFDQWDVNIHVPAGATPKDGPSAGVTMLTALASLFTQRKVKSKLAMTGEITLRGKVLPVGGIKEKILAAKRANIKEIILCKANQKDIQEIKEDYVKDLTFHYVTDMKEVVKLALLDEKVKYAKELNRAD</sequence>
<keyword evidence="18" id="KW-1185">Reference proteome</keyword>
<evidence type="ECO:0000256" key="14">
    <source>
        <dbReference type="RuleBase" id="RU000591"/>
    </source>
</evidence>
<evidence type="ECO:0000256" key="3">
    <source>
        <dbReference type="ARBA" id="ARBA00022670"/>
    </source>
</evidence>
<dbReference type="Gene3D" id="1.10.8.60">
    <property type="match status" value="1"/>
</dbReference>
<keyword evidence="2 9" id="KW-0963">Cytoplasm</keyword>
<evidence type="ECO:0000259" key="16">
    <source>
        <dbReference type="PROSITE" id="PS51787"/>
    </source>
</evidence>
<dbReference type="Gene3D" id="1.20.5.5270">
    <property type="match status" value="1"/>
</dbReference>
<dbReference type="Gene3D" id="1.20.58.1480">
    <property type="match status" value="1"/>
</dbReference>
<keyword evidence="6 9" id="KW-0720">Serine protease</keyword>
<keyword evidence="5 9" id="KW-0378">Hydrolase</keyword>
<keyword evidence="7 9" id="KW-0067">ATP-binding</keyword>
<dbReference type="PANTHER" id="PTHR10046">
    <property type="entry name" value="ATP DEPENDENT LON PROTEASE FAMILY MEMBER"/>
    <property type="match status" value="1"/>
</dbReference>
<dbReference type="GO" id="GO:0005737">
    <property type="term" value="C:cytoplasm"/>
    <property type="evidence" value="ECO:0007669"/>
    <property type="project" value="UniProtKB-SubCell"/>
</dbReference>
<feature type="domain" description="Lon proteolytic" evidence="15">
    <location>
        <begin position="663"/>
        <end position="844"/>
    </location>
</feature>
<dbReference type="InterPro" id="IPR014721">
    <property type="entry name" value="Ribsml_uS5_D2-typ_fold_subgr"/>
</dbReference>
<dbReference type="SMART" id="SM00464">
    <property type="entry name" value="LON"/>
    <property type="match status" value="1"/>
</dbReference>
<feature type="active site" evidence="9 11">
    <location>
        <position position="750"/>
    </location>
</feature>
<evidence type="ECO:0000256" key="1">
    <source>
        <dbReference type="ARBA" id="ARBA00004496"/>
    </source>
</evidence>
<dbReference type="EMBL" id="FNUT01000005">
    <property type="protein sequence ID" value="SEG18992.1"/>
    <property type="molecule type" value="Genomic_DNA"/>
</dbReference>
<protein>
    <recommendedName>
        <fullName evidence="9 10">Lon protease</fullName>
        <ecNumber evidence="9 10">3.4.21.53</ecNumber>
    </recommendedName>
    <alternativeName>
        <fullName evidence="9">ATP-dependent protease La</fullName>
    </alternativeName>
</protein>
<evidence type="ECO:0000256" key="9">
    <source>
        <dbReference type="HAMAP-Rule" id="MF_01973"/>
    </source>
</evidence>
<comment type="similarity">
    <text evidence="9 10 13 14">Belongs to the peptidase S16 family.</text>
</comment>
<evidence type="ECO:0000256" key="6">
    <source>
        <dbReference type="ARBA" id="ARBA00022825"/>
    </source>
</evidence>
<evidence type="ECO:0000256" key="4">
    <source>
        <dbReference type="ARBA" id="ARBA00022741"/>
    </source>
</evidence>
<dbReference type="InterPro" id="IPR008268">
    <property type="entry name" value="Peptidase_S16_AS"/>
</dbReference>
<dbReference type="InterPro" id="IPR027065">
    <property type="entry name" value="Lon_Prtase"/>
</dbReference>
<dbReference type="GO" id="GO:0004252">
    <property type="term" value="F:serine-type endopeptidase activity"/>
    <property type="evidence" value="ECO:0007669"/>
    <property type="project" value="UniProtKB-UniRule"/>
</dbReference>
<dbReference type="Proteomes" id="UP000236731">
    <property type="component" value="Unassembled WGS sequence"/>
</dbReference>
<dbReference type="InterPro" id="IPR004815">
    <property type="entry name" value="Lon_bac/euk-typ"/>
</dbReference>
<dbReference type="PRINTS" id="PR00830">
    <property type="entry name" value="ENDOLAPTASE"/>
</dbReference>
<dbReference type="GO" id="GO:0005524">
    <property type="term" value="F:ATP binding"/>
    <property type="evidence" value="ECO:0007669"/>
    <property type="project" value="UniProtKB-UniRule"/>
</dbReference>
<dbReference type="InterPro" id="IPR003959">
    <property type="entry name" value="ATPase_AAA_core"/>
</dbReference>
<dbReference type="Pfam" id="PF05362">
    <property type="entry name" value="Lon_C"/>
    <property type="match status" value="1"/>
</dbReference>
<evidence type="ECO:0000256" key="5">
    <source>
        <dbReference type="ARBA" id="ARBA00022801"/>
    </source>
</evidence>
<dbReference type="GO" id="GO:0043565">
    <property type="term" value="F:sequence-specific DNA binding"/>
    <property type="evidence" value="ECO:0007669"/>
    <property type="project" value="UniProtKB-UniRule"/>
</dbReference>
<dbReference type="InterPro" id="IPR046336">
    <property type="entry name" value="Lon_prtase_N_sf"/>
</dbReference>
<evidence type="ECO:0000256" key="13">
    <source>
        <dbReference type="PROSITE-ProRule" id="PRU01122"/>
    </source>
</evidence>
<dbReference type="PROSITE" id="PS01046">
    <property type="entry name" value="LON_SER"/>
    <property type="match status" value="1"/>
</dbReference>
<dbReference type="InterPro" id="IPR054594">
    <property type="entry name" value="Lon_lid"/>
</dbReference>
<dbReference type="Pfam" id="PF22667">
    <property type="entry name" value="Lon_lid"/>
    <property type="match status" value="1"/>
</dbReference>
<dbReference type="Gene3D" id="3.40.50.300">
    <property type="entry name" value="P-loop containing nucleotide triphosphate hydrolases"/>
    <property type="match status" value="1"/>
</dbReference>
<feature type="domain" description="Lon N-terminal" evidence="16">
    <location>
        <begin position="81"/>
        <end position="276"/>
    </location>
</feature>
<evidence type="ECO:0000313" key="18">
    <source>
        <dbReference type="Proteomes" id="UP000236731"/>
    </source>
</evidence>
<dbReference type="InterPro" id="IPR015947">
    <property type="entry name" value="PUA-like_sf"/>
</dbReference>
<keyword evidence="4 9" id="KW-0547">Nucleotide-binding</keyword>
<dbReference type="SUPFAM" id="SSF52540">
    <property type="entry name" value="P-loop containing nucleoside triphosphate hydrolases"/>
    <property type="match status" value="1"/>
</dbReference>
<dbReference type="AlphaFoldDB" id="A0A1H5Y586"/>
<evidence type="ECO:0000256" key="8">
    <source>
        <dbReference type="ARBA" id="ARBA00023016"/>
    </source>
</evidence>
<evidence type="ECO:0000256" key="11">
    <source>
        <dbReference type="PIRSR" id="PIRSR001174-1"/>
    </source>
</evidence>
<dbReference type="PROSITE" id="PS51787">
    <property type="entry name" value="LON_N"/>
    <property type="match status" value="1"/>
</dbReference>
<dbReference type="SMART" id="SM00382">
    <property type="entry name" value="AAA"/>
    <property type="match status" value="1"/>
</dbReference>
<dbReference type="FunFam" id="3.40.50.300:FF:000382">
    <property type="entry name" value="Lon protease homolog 2, peroxisomal"/>
    <property type="match status" value="1"/>
</dbReference>
<dbReference type="SUPFAM" id="SSF54211">
    <property type="entry name" value="Ribosomal protein S5 domain 2-like"/>
    <property type="match status" value="1"/>
</dbReference>
<dbReference type="Pfam" id="PF00004">
    <property type="entry name" value="AAA"/>
    <property type="match status" value="1"/>
</dbReference>
<organism evidence="17 18">
    <name type="scientific">Sphingobacterium lactis</name>
    <dbReference type="NCBI Taxonomy" id="797291"/>
    <lineage>
        <taxon>Bacteria</taxon>
        <taxon>Pseudomonadati</taxon>
        <taxon>Bacteroidota</taxon>
        <taxon>Sphingobacteriia</taxon>
        <taxon>Sphingobacteriales</taxon>
        <taxon>Sphingobacteriaceae</taxon>
        <taxon>Sphingobacterium</taxon>
    </lineage>
</organism>
<comment type="function">
    <text evidence="9">ATP-dependent serine protease that mediates the selective degradation of mutant and abnormal proteins as well as certain short-lived regulatory proteins. Required for cellular homeostasis and for survival from DNA damage and developmental changes induced by stress. Degrades polypeptides processively to yield small peptide fragments that are 5 to 10 amino acids long. Binds to DNA in a double-stranded, site-specific manner.</text>
</comment>
<dbReference type="GO" id="GO:0006515">
    <property type="term" value="P:protein quality control for misfolded or incompletely synthesized proteins"/>
    <property type="evidence" value="ECO:0007669"/>
    <property type="project" value="UniProtKB-UniRule"/>
</dbReference>
<evidence type="ECO:0000256" key="10">
    <source>
        <dbReference type="PIRNR" id="PIRNR001174"/>
    </source>
</evidence>
<dbReference type="CDD" id="cd19500">
    <property type="entry name" value="RecA-like_Lon"/>
    <property type="match status" value="1"/>
</dbReference>
<dbReference type="NCBIfam" id="TIGR00763">
    <property type="entry name" value="lon"/>
    <property type="match status" value="1"/>
</dbReference>
<proteinExistence type="evidence at transcript level"/>
<dbReference type="HAMAP" id="MF_01973">
    <property type="entry name" value="lon_bact"/>
    <property type="match status" value="1"/>
</dbReference>
<accession>A0A1H5Y586</accession>
<dbReference type="Gene3D" id="3.30.230.10">
    <property type="match status" value="1"/>
</dbReference>
<dbReference type="PROSITE" id="PS51786">
    <property type="entry name" value="LON_PROTEOLYTIC"/>
    <property type="match status" value="1"/>
</dbReference>
<keyword evidence="8 9" id="KW-0346">Stress response</keyword>
<dbReference type="InterPro" id="IPR020568">
    <property type="entry name" value="Ribosomal_Su5_D2-typ_SF"/>
</dbReference>
<evidence type="ECO:0000259" key="15">
    <source>
        <dbReference type="PROSITE" id="PS51786"/>
    </source>
</evidence>
<dbReference type="Pfam" id="PF02190">
    <property type="entry name" value="LON_substr_bdg"/>
    <property type="match status" value="1"/>
</dbReference>
<dbReference type="InterPro" id="IPR027417">
    <property type="entry name" value="P-loop_NTPase"/>
</dbReference>
<evidence type="ECO:0000313" key="17">
    <source>
        <dbReference type="EMBL" id="SEG18992.1"/>
    </source>
</evidence>
<gene>
    <name evidence="9" type="primary">lon</name>
    <name evidence="17" type="ORF">SAMN05421877_105241</name>
</gene>
<dbReference type="InterPro" id="IPR027543">
    <property type="entry name" value="Lon_bac"/>
</dbReference>